<feature type="compositionally biased region" description="Low complexity" evidence="1">
    <location>
        <begin position="110"/>
        <end position="123"/>
    </location>
</feature>
<dbReference type="InParanoid" id="A0A165GDB8"/>
<feature type="compositionally biased region" description="Pro residues" evidence="1">
    <location>
        <begin position="404"/>
        <end position="419"/>
    </location>
</feature>
<dbReference type="PROSITE" id="PS50969">
    <property type="entry name" value="FCP1"/>
    <property type="match status" value="1"/>
</dbReference>
<dbReference type="RefSeq" id="XP_018187608.1">
    <property type="nucleotide sequence ID" value="XM_018335154.1"/>
</dbReference>
<feature type="compositionally biased region" description="Polar residues" evidence="1">
    <location>
        <begin position="99"/>
        <end position="109"/>
    </location>
</feature>
<feature type="compositionally biased region" description="Polar residues" evidence="1">
    <location>
        <begin position="220"/>
        <end position="239"/>
    </location>
</feature>
<gene>
    <name evidence="3" type="ORF">L228DRAFT_268552</name>
</gene>
<dbReference type="GO" id="GO:0034198">
    <property type="term" value="P:cellular response to amino acid starvation"/>
    <property type="evidence" value="ECO:0007669"/>
    <property type="project" value="UniProtKB-ARBA"/>
</dbReference>
<dbReference type="SUPFAM" id="SSF56784">
    <property type="entry name" value="HAD-like"/>
    <property type="match status" value="1"/>
</dbReference>
<dbReference type="OrthoDB" id="277011at2759"/>
<reference evidence="3 4" key="1">
    <citation type="journal article" date="2016" name="Fungal Biol.">
        <title>The genome of Xylona heveae provides a window into fungal endophytism.</title>
        <authorList>
            <person name="Gazis R."/>
            <person name="Kuo A."/>
            <person name="Riley R."/>
            <person name="LaButti K."/>
            <person name="Lipzen A."/>
            <person name="Lin J."/>
            <person name="Amirebrahimi M."/>
            <person name="Hesse C.N."/>
            <person name="Spatafora J.W."/>
            <person name="Henrissat B."/>
            <person name="Hainaut M."/>
            <person name="Grigoriev I.V."/>
            <person name="Hibbett D.S."/>
        </authorList>
    </citation>
    <scope>NUCLEOTIDE SEQUENCE [LARGE SCALE GENOMIC DNA]</scope>
    <source>
        <strain evidence="3 4">TC161</strain>
    </source>
</reference>
<dbReference type="GO" id="GO:0016791">
    <property type="term" value="F:phosphatase activity"/>
    <property type="evidence" value="ECO:0007669"/>
    <property type="project" value="InterPro"/>
</dbReference>
<proteinExistence type="predicted"/>
<dbReference type="InterPro" id="IPR011948">
    <property type="entry name" value="Dullard_phosphatase"/>
</dbReference>
<evidence type="ECO:0000259" key="2">
    <source>
        <dbReference type="PROSITE" id="PS50969"/>
    </source>
</evidence>
<protein>
    <submittedName>
        <fullName evidence="3">NIF-domain-containing protein</fullName>
    </submittedName>
</protein>
<dbReference type="EMBL" id="KV407459">
    <property type="protein sequence ID" value="KZF22053.1"/>
    <property type="molecule type" value="Genomic_DNA"/>
</dbReference>
<dbReference type="OMA" id="QTGHPQI"/>
<dbReference type="PANTHER" id="PTHR12210">
    <property type="entry name" value="DULLARD PROTEIN PHOSPHATASE"/>
    <property type="match status" value="1"/>
</dbReference>
<accession>A0A165GDB8</accession>
<dbReference type="Gene3D" id="3.40.50.1000">
    <property type="entry name" value="HAD superfamily/HAD-like"/>
    <property type="match status" value="1"/>
</dbReference>
<evidence type="ECO:0000256" key="1">
    <source>
        <dbReference type="SAM" id="MobiDB-lite"/>
    </source>
</evidence>
<dbReference type="InterPro" id="IPR023214">
    <property type="entry name" value="HAD_sf"/>
</dbReference>
<dbReference type="InterPro" id="IPR004274">
    <property type="entry name" value="FCP1_dom"/>
</dbReference>
<dbReference type="GeneID" id="28900291"/>
<dbReference type="Pfam" id="PF03031">
    <property type="entry name" value="NIF"/>
    <property type="match status" value="1"/>
</dbReference>
<feature type="domain" description="FCP1 homology" evidence="2">
    <location>
        <begin position="453"/>
        <end position="611"/>
    </location>
</feature>
<feature type="compositionally biased region" description="Acidic residues" evidence="1">
    <location>
        <begin position="336"/>
        <end position="347"/>
    </location>
</feature>
<feature type="compositionally biased region" description="Polar residues" evidence="1">
    <location>
        <begin position="64"/>
        <end position="80"/>
    </location>
</feature>
<name>A0A165GDB8_XYLHT</name>
<feature type="compositionally biased region" description="Low complexity" evidence="1">
    <location>
        <begin position="374"/>
        <end position="383"/>
    </location>
</feature>
<evidence type="ECO:0000313" key="4">
    <source>
        <dbReference type="Proteomes" id="UP000076632"/>
    </source>
</evidence>
<feature type="compositionally biased region" description="Basic and acidic residues" evidence="1">
    <location>
        <begin position="348"/>
        <end position="368"/>
    </location>
</feature>
<dbReference type="GO" id="GO:1904262">
    <property type="term" value="P:negative regulation of TORC1 signaling"/>
    <property type="evidence" value="ECO:0007669"/>
    <property type="project" value="UniProtKB-ARBA"/>
</dbReference>
<sequence>MSDNNLAPTGDDHARSEKLDNGSAPSGPQALNPLSDRAAAESSVPRSGNEQVSPNPPNPPHRTPSAQSTPARGETGSSSDKPVAAAPQQDQASLRVPSAPQSGHQQPSPTNTALTGATASGTAESIGKGSRLSLPRRRDGSKASSQRSRLGHRSSGEKAAQTASLDAAAEKTNEPPKKSGVARLLMLLNCCSVPEHGNTVDTSESAIPSKRVTKLRPTRSRQPTPVNKQDPSAAESSMAESGDPIEEKLAPPASTDSTFPEAESHESMKPLTGDVPTEKSKSNLEAEAPVLLNKEVIVEERTPEQHPTPSQEQNAHHESRVGVVLPPEASSSNDEVAVEEPIAEASEEERHDMAISDRTPKQARRDSDIEMTDAPPVAAAEAPHIPPHAPPTDDLPGKQSVQAPLPPPPTVDLPPPPPLADRSGLPVPFIADAQSGDRLQDKQKWLLPPILPEHKGRKCLVLDLDETLVHSSFKILHQADFTIPVEIEGQYHNVYVIKRPGVDQFMKRVGELYEVVVFTASVSKYGDPLLDQLDIHHVVHHRLFRESCYNHQGNYVKDLSQVGRDLRETIIIDNSPTSYIFHPQHAVPISSWFSDAHDNELLDLIPVLEDLAGPQVRDVSLVLDVGL</sequence>
<dbReference type="InterPro" id="IPR050365">
    <property type="entry name" value="TIM50"/>
</dbReference>
<dbReference type="FunFam" id="3.40.50.1000:FF:000043">
    <property type="entry name" value="General stress response phosphoprotein phosphatase Psr1/2"/>
    <property type="match status" value="1"/>
</dbReference>
<feature type="compositionally biased region" description="Basic and acidic residues" evidence="1">
    <location>
        <begin position="10"/>
        <end position="20"/>
    </location>
</feature>
<feature type="compositionally biased region" description="Basic and acidic residues" evidence="1">
    <location>
        <begin position="168"/>
        <end position="177"/>
    </location>
</feature>
<dbReference type="NCBIfam" id="TIGR02251">
    <property type="entry name" value="HIF-SF_euk"/>
    <property type="match status" value="1"/>
</dbReference>
<evidence type="ECO:0000313" key="3">
    <source>
        <dbReference type="EMBL" id="KZF22053.1"/>
    </source>
</evidence>
<dbReference type="GO" id="GO:0045944">
    <property type="term" value="P:positive regulation of transcription by RNA polymerase II"/>
    <property type="evidence" value="ECO:0007669"/>
    <property type="project" value="UniProtKB-ARBA"/>
</dbReference>
<dbReference type="CDD" id="cd07521">
    <property type="entry name" value="HAD_FCP1-like"/>
    <property type="match status" value="1"/>
</dbReference>
<keyword evidence="4" id="KW-1185">Reference proteome</keyword>
<dbReference type="InterPro" id="IPR036412">
    <property type="entry name" value="HAD-like_sf"/>
</dbReference>
<dbReference type="GO" id="GO:0009651">
    <property type="term" value="P:response to salt stress"/>
    <property type="evidence" value="ECO:0007669"/>
    <property type="project" value="UniProtKB-ARBA"/>
</dbReference>
<feature type="compositionally biased region" description="Polar residues" evidence="1">
    <location>
        <begin position="44"/>
        <end position="53"/>
    </location>
</feature>
<dbReference type="AlphaFoldDB" id="A0A165GDB8"/>
<feature type="region of interest" description="Disordered" evidence="1">
    <location>
        <begin position="1"/>
        <end position="180"/>
    </location>
</feature>
<organism evidence="3 4">
    <name type="scientific">Xylona heveae (strain CBS 132557 / TC161)</name>
    <dbReference type="NCBI Taxonomy" id="1328760"/>
    <lineage>
        <taxon>Eukaryota</taxon>
        <taxon>Fungi</taxon>
        <taxon>Dikarya</taxon>
        <taxon>Ascomycota</taxon>
        <taxon>Pezizomycotina</taxon>
        <taxon>Xylonomycetes</taxon>
        <taxon>Xylonales</taxon>
        <taxon>Xylonaceae</taxon>
        <taxon>Xylona</taxon>
    </lineage>
</organism>
<dbReference type="Proteomes" id="UP000076632">
    <property type="component" value="Unassembled WGS sequence"/>
</dbReference>
<feature type="region of interest" description="Disordered" evidence="1">
    <location>
        <begin position="193"/>
        <end position="429"/>
    </location>
</feature>
<dbReference type="SMART" id="SM00577">
    <property type="entry name" value="CPDc"/>
    <property type="match status" value="1"/>
</dbReference>
<dbReference type="STRING" id="1328760.A0A165GDB8"/>